<dbReference type="EMBL" id="KZ288360">
    <property type="protein sequence ID" value="PBC27025.1"/>
    <property type="molecule type" value="Genomic_DNA"/>
</dbReference>
<evidence type="ECO:0000313" key="3">
    <source>
        <dbReference type="Proteomes" id="UP000242457"/>
    </source>
</evidence>
<organism evidence="2 3">
    <name type="scientific">Apis cerana cerana</name>
    <name type="common">Oriental honeybee</name>
    <dbReference type="NCBI Taxonomy" id="94128"/>
    <lineage>
        <taxon>Eukaryota</taxon>
        <taxon>Metazoa</taxon>
        <taxon>Ecdysozoa</taxon>
        <taxon>Arthropoda</taxon>
        <taxon>Hexapoda</taxon>
        <taxon>Insecta</taxon>
        <taxon>Pterygota</taxon>
        <taxon>Neoptera</taxon>
        <taxon>Endopterygota</taxon>
        <taxon>Hymenoptera</taxon>
        <taxon>Apocrita</taxon>
        <taxon>Aculeata</taxon>
        <taxon>Apoidea</taxon>
        <taxon>Anthophila</taxon>
        <taxon>Apidae</taxon>
        <taxon>Apis</taxon>
    </lineage>
</organism>
<name>A0A2A3E5Q0_APICC</name>
<evidence type="ECO:0000313" key="2">
    <source>
        <dbReference type="EMBL" id="PBC27025.1"/>
    </source>
</evidence>
<sequence length="86" mass="9725">MHRSRSLLTATRGKRILHLPHAQPYSLSATRGTMVSRKGTRPSRNFCLRFGPQENSFPPTLVFSNHPHGQPISTVREKPHDAINLE</sequence>
<accession>A0A2A3E5Q0</accession>
<dbReference type="AlphaFoldDB" id="A0A2A3E5Q0"/>
<gene>
    <name evidence="2" type="ORF">APICC_04316</name>
</gene>
<evidence type="ECO:0000256" key="1">
    <source>
        <dbReference type="SAM" id="MobiDB-lite"/>
    </source>
</evidence>
<protein>
    <submittedName>
        <fullName evidence="2">Uncharacterized protein</fullName>
    </submittedName>
</protein>
<feature type="compositionally biased region" description="Basic and acidic residues" evidence="1">
    <location>
        <begin position="75"/>
        <end position="86"/>
    </location>
</feature>
<feature type="region of interest" description="Disordered" evidence="1">
    <location>
        <begin position="65"/>
        <end position="86"/>
    </location>
</feature>
<proteinExistence type="predicted"/>
<reference evidence="2 3" key="1">
    <citation type="submission" date="2014-07" db="EMBL/GenBank/DDBJ databases">
        <title>Genomic and transcriptomic analysis on Apis cerana provide comprehensive insights into honey bee biology.</title>
        <authorList>
            <person name="Diao Q."/>
            <person name="Sun L."/>
            <person name="Zheng H."/>
            <person name="Zheng H."/>
            <person name="Xu S."/>
            <person name="Wang S."/>
            <person name="Zeng Z."/>
            <person name="Hu F."/>
            <person name="Su S."/>
            <person name="Wu J."/>
        </authorList>
    </citation>
    <scope>NUCLEOTIDE SEQUENCE [LARGE SCALE GENOMIC DNA]</scope>
    <source>
        <tissue evidence="2">Pupae without intestine</tissue>
    </source>
</reference>
<dbReference type="Proteomes" id="UP000242457">
    <property type="component" value="Unassembled WGS sequence"/>
</dbReference>
<keyword evidence="3" id="KW-1185">Reference proteome</keyword>